<keyword evidence="8 10" id="KW-0333">Golgi apparatus</keyword>
<reference evidence="12" key="1">
    <citation type="submission" date="2022-11" db="UniProtKB">
        <authorList>
            <consortium name="WormBaseParasite"/>
        </authorList>
    </citation>
    <scope>IDENTIFICATION</scope>
</reference>
<dbReference type="WBParaSite" id="PSAMB.scaffold615size45621.g7462.t1">
    <property type="protein sequence ID" value="PSAMB.scaffold615size45621.g7462.t1"/>
    <property type="gene ID" value="PSAMB.scaffold615size45621.g7462"/>
</dbReference>
<dbReference type="AlphaFoldDB" id="A0A914X256"/>
<evidence type="ECO:0000256" key="1">
    <source>
        <dbReference type="ARBA" id="ARBA00004323"/>
    </source>
</evidence>
<accession>A0A914X256</accession>
<dbReference type="GO" id="GO:0016758">
    <property type="term" value="F:hexosyltransferase activity"/>
    <property type="evidence" value="ECO:0007669"/>
    <property type="project" value="InterPro"/>
</dbReference>
<comment type="subcellular location">
    <subcellularLocation>
        <location evidence="1 10">Golgi apparatus membrane</location>
        <topology evidence="1 10">Single-pass type II membrane protein</topology>
    </subcellularLocation>
</comment>
<dbReference type="Pfam" id="PF01762">
    <property type="entry name" value="Galactosyl_T"/>
    <property type="match status" value="1"/>
</dbReference>
<organism evidence="11 12">
    <name type="scientific">Plectus sambesii</name>
    <dbReference type="NCBI Taxonomy" id="2011161"/>
    <lineage>
        <taxon>Eukaryota</taxon>
        <taxon>Metazoa</taxon>
        <taxon>Ecdysozoa</taxon>
        <taxon>Nematoda</taxon>
        <taxon>Chromadorea</taxon>
        <taxon>Plectida</taxon>
        <taxon>Plectina</taxon>
        <taxon>Plectoidea</taxon>
        <taxon>Plectidae</taxon>
        <taxon>Plectus</taxon>
    </lineage>
</organism>
<dbReference type="Proteomes" id="UP000887566">
    <property type="component" value="Unplaced"/>
</dbReference>
<evidence type="ECO:0000256" key="10">
    <source>
        <dbReference type="RuleBase" id="RU363063"/>
    </source>
</evidence>
<proteinExistence type="inferred from homology"/>
<protein>
    <recommendedName>
        <fullName evidence="10">Hexosyltransferase</fullName>
        <ecNumber evidence="10">2.4.1.-</ecNumber>
    </recommendedName>
</protein>
<keyword evidence="9 10" id="KW-0472">Membrane</keyword>
<evidence type="ECO:0000256" key="5">
    <source>
        <dbReference type="ARBA" id="ARBA00022692"/>
    </source>
</evidence>
<evidence type="ECO:0000256" key="8">
    <source>
        <dbReference type="ARBA" id="ARBA00023034"/>
    </source>
</evidence>
<keyword evidence="6 10" id="KW-0735">Signal-anchor</keyword>
<dbReference type="GO" id="GO:0000139">
    <property type="term" value="C:Golgi membrane"/>
    <property type="evidence" value="ECO:0007669"/>
    <property type="project" value="UniProtKB-SubCell"/>
</dbReference>
<dbReference type="PANTHER" id="PTHR11214:SF378">
    <property type="entry name" value="BETA-1,3-GALACTOSYLTRANSFERASE 4"/>
    <property type="match status" value="1"/>
</dbReference>
<keyword evidence="7 10" id="KW-1133">Transmembrane helix</keyword>
<dbReference type="InterPro" id="IPR002659">
    <property type="entry name" value="Glyco_trans_31"/>
</dbReference>
<evidence type="ECO:0000256" key="6">
    <source>
        <dbReference type="ARBA" id="ARBA00022968"/>
    </source>
</evidence>
<dbReference type="PANTHER" id="PTHR11214">
    <property type="entry name" value="BETA-1,3-N-ACETYLGLUCOSAMINYLTRANSFERASE"/>
    <property type="match status" value="1"/>
</dbReference>
<keyword evidence="5 10" id="KW-0812">Transmembrane</keyword>
<evidence type="ECO:0000313" key="12">
    <source>
        <dbReference type="WBParaSite" id="PSAMB.scaffold615size45621.g7462.t1"/>
    </source>
</evidence>
<evidence type="ECO:0000256" key="9">
    <source>
        <dbReference type="ARBA" id="ARBA00023136"/>
    </source>
</evidence>
<keyword evidence="4" id="KW-0808">Transferase</keyword>
<comment type="similarity">
    <text evidence="2 10">Belongs to the glycosyltransferase 31 family.</text>
</comment>
<sequence>MNYPAKYYIRYIPFSYGLLLLLVANSSRVILEEREMWMDIDKKLTAKLAIESANSDPKDLKPFSIDLVNSILRITELEAHCSEDRPPWLLVLVFSRAESRRQRDEARRTWITQLFLAERPGTVKVVFVVGVKRGVDLVVRVRDEYRARRDMLVLFTDESPEDSIIKTLAAFQWVNEVCASSTHILKVNDDTFIDVGRFGVFVRTVVESNRYRNLPVIFGQCLTNVKVNRNPELMR</sequence>
<evidence type="ECO:0000256" key="2">
    <source>
        <dbReference type="ARBA" id="ARBA00008661"/>
    </source>
</evidence>
<name>A0A914X256_9BILA</name>
<evidence type="ECO:0000256" key="4">
    <source>
        <dbReference type="ARBA" id="ARBA00022679"/>
    </source>
</evidence>
<evidence type="ECO:0000256" key="3">
    <source>
        <dbReference type="ARBA" id="ARBA00022676"/>
    </source>
</evidence>
<evidence type="ECO:0000256" key="7">
    <source>
        <dbReference type="ARBA" id="ARBA00022989"/>
    </source>
</evidence>
<dbReference type="EC" id="2.4.1.-" evidence="10"/>
<dbReference type="GO" id="GO:0006493">
    <property type="term" value="P:protein O-linked glycosylation"/>
    <property type="evidence" value="ECO:0007669"/>
    <property type="project" value="TreeGrafter"/>
</dbReference>
<keyword evidence="3 10" id="KW-0328">Glycosyltransferase</keyword>
<keyword evidence="11" id="KW-1185">Reference proteome</keyword>
<feature type="transmembrane region" description="Helical" evidence="10">
    <location>
        <begin position="12"/>
        <end position="31"/>
    </location>
</feature>
<evidence type="ECO:0000313" key="11">
    <source>
        <dbReference type="Proteomes" id="UP000887566"/>
    </source>
</evidence>